<feature type="domain" description="TPPC8 third Ig-like" evidence="4">
    <location>
        <begin position="1000"/>
        <end position="1168"/>
    </location>
</feature>
<organism evidence="5 6">
    <name type="scientific">Nicrophorus vespilloides</name>
    <name type="common">Boreal carrion beetle</name>
    <dbReference type="NCBI Taxonomy" id="110193"/>
    <lineage>
        <taxon>Eukaryota</taxon>
        <taxon>Metazoa</taxon>
        <taxon>Ecdysozoa</taxon>
        <taxon>Arthropoda</taxon>
        <taxon>Hexapoda</taxon>
        <taxon>Insecta</taxon>
        <taxon>Pterygota</taxon>
        <taxon>Neoptera</taxon>
        <taxon>Endopterygota</taxon>
        <taxon>Coleoptera</taxon>
        <taxon>Polyphaga</taxon>
        <taxon>Staphyliniformia</taxon>
        <taxon>Silphidae</taxon>
        <taxon>Nicrophorinae</taxon>
        <taxon>Nicrophorus</taxon>
    </lineage>
</organism>
<proteinExistence type="predicted"/>
<dbReference type="Pfam" id="PF24546">
    <property type="entry name" value="Ig_TPPC8_3rd"/>
    <property type="match status" value="1"/>
</dbReference>
<dbReference type="InterPro" id="IPR058541">
    <property type="entry name" value="Ig_TPPC8_1st"/>
</dbReference>
<accession>A0ABM1M137</accession>
<keyword evidence="5" id="KW-1185">Reference proteome</keyword>
<evidence type="ECO:0000313" key="5">
    <source>
        <dbReference type="Proteomes" id="UP000695000"/>
    </source>
</evidence>
<feature type="domain" description="TPPC8 first Ig-like" evidence="3">
    <location>
        <begin position="688"/>
        <end position="878"/>
    </location>
</feature>
<dbReference type="PANTHER" id="PTHR12975">
    <property type="entry name" value="TRANSPORT PROTEIN TRAPP"/>
    <property type="match status" value="1"/>
</dbReference>
<dbReference type="Pfam" id="PF24542">
    <property type="entry name" value="Ig_TPPC8_C"/>
    <property type="match status" value="1"/>
</dbReference>
<gene>
    <name evidence="6" type="primary">LOC108556616</name>
</gene>
<dbReference type="Pfam" id="PF24545">
    <property type="entry name" value="Ig_TPPC8_1st"/>
    <property type="match status" value="1"/>
</dbReference>
<dbReference type="RefSeq" id="XP_017768287.1">
    <property type="nucleotide sequence ID" value="XM_017912798.1"/>
</dbReference>
<dbReference type="GeneID" id="108556616"/>
<protein>
    <submittedName>
        <fullName evidence="6">Trafficking protein particle complex subunit 8</fullName>
    </submittedName>
</protein>
<dbReference type="InterPro" id="IPR057651">
    <property type="entry name" value="Ig_TPPC8_C"/>
</dbReference>
<evidence type="ECO:0000259" key="1">
    <source>
        <dbReference type="Pfam" id="PF24542"/>
    </source>
</evidence>
<dbReference type="SUPFAM" id="SSF48452">
    <property type="entry name" value="TPR-like"/>
    <property type="match status" value="1"/>
</dbReference>
<dbReference type="InterPro" id="IPR024420">
    <property type="entry name" value="TRAPP_III_complex_Trs85"/>
</dbReference>
<dbReference type="Pfam" id="PF24544">
    <property type="entry name" value="Ig_TPPC8_2nd"/>
    <property type="match status" value="1"/>
</dbReference>
<dbReference type="InterPro" id="IPR058540">
    <property type="entry name" value="Ig_TPPC8_3rd"/>
</dbReference>
<reference evidence="6" key="1">
    <citation type="submission" date="2025-08" db="UniProtKB">
        <authorList>
            <consortium name="RefSeq"/>
        </authorList>
    </citation>
    <scope>IDENTIFICATION</scope>
    <source>
        <tissue evidence="6">Whole Larva</tissue>
    </source>
</reference>
<dbReference type="Proteomes" id="UP000695000">
    <property type="component" value="Unplaced"/>
</dbReference>
<dbReference type="InterPro" id="IPR058538">
    <property type="entry name" value="Ig_TPPC8_2nd"/>
</dbReference>
<dbReference type="InterPro" id="IPR011990">
    <property type="entry name" value="TPR-like_helical_dom_sf"/>
</dbReference>
<feature type="domain" description="TPPC8 second Ig-like" evidence="2">
    <location>
        <begin position="881"/>
        <end position="996"/>
    </location>
</feature>
<evidence type="ECO:0000259" key="2">
    <source>
        <dbReference type="Pfam" id="PF24544"/>
    </source>
</evidence>
<dbReference type="Pfam" id="PF12739">
    <property type="entry name" value="TRAPPC-Trs85"/>
    <property type="match status" value="1"/>
</dbReference>
<name>A0ABM1M137_NICVS</name>
<evidence type="ECO:0000259" key="4">
    <source>
        <dbReference type="Pfam" id="PF24546"/>
    </source>
</evidence>
<evidence type="ECO:0000313" key="6">
    <source>
        <dbReference type="RefSeq" id="XP_017768287.1"/>
    </source>
</evidence>
<evidence type="ECO:0000259" key="3">
    <source>
        <dbReference type="Pfam" id="PF24545"/>
    </source>
</evidence>
<sequence length="1348" mass="152768">MMAQFQNTPQEFIKDTFSPQIGVLCSQNAEEICRKNNLSFIELVQPFCKLNSEVRYRDPNGAIVSLRNLKVSMLDINAKPPIPAIARKFLNLSVSEAPCPRPFQYNAGDHELTIPSSAPWFETWRETFFQVQYPADHEFTKHFVACVLVVASSDTNPIDSLHQLSQSLNHMQTVSIAKLPKWFNNNVLRYYVILHETIDTDHIRINDIYESMKGTYGNGNCFLMKTNSRSPNVTGEQLPDPWCQFINHNIQSASTMIITPETSPNMSRALTQSLEMGQEVIEDANNILNYHPLSPDGSEEQEIADSISQMKIDEKKSEIPVLHGGCLSTEDVEQIKLFIHDFCTRALLPYIEKQILNLSDMIANKKGVSKSLFSATKRWFTPNKPTSNSATINTLTYPQDAPELHIRKLGDLYFMFGNYSMAFQAYHSAKRDFMADQAWLYYAGALEMAALSAFMGNESSRKSFDYMEESIITYLNTCKMAQFATRATLLSTECLRGQNMHAEAANQLIRMTSEESDLRSALLLEQASYCFLLCTKPNMVRKYAFHMVLAGHRFTKAAQRKHSLRCYKQAYQIYENKGWNLAQDHIYYTIGCLANNLNEHEEAVQSYSKLLTGESKQSSAQQAKFLKEYLNIHNELLKKQNNLLTQVLPLPTVRNETIRILVGPGVPLRTPGKVPAIGINLKNQGDLATRQKWNKLEEMLVQEAQGSLPMIFKPLVTLFNMDNINTVNPIAIMGEPIQVAVELENPLQILLNLKDIYLLWQFKDDNNRFAVNEIMGHNLDHIMKTQIVKSVVIQANSTEEVILSITPMAVGNVSVKGICYSLISSNAENEIGLRGKQIFNFKGPKQKNNCSDSNFELKIVPSAPCLQISFGEMNSELLRNELQEISVELRNVGSVPLHKVYLATAMPHLLSSCEFQSNGTEFLDAASIETTASREREARKNHVSHLPLPNGVLEPGQYYNVFIWLKAPETIGPALIDLLIYYENFNSSSIPRYRLIRHMWNLHIQESIRVEVNAKQSWNSKNIEQLVLTIKAINLNKIHHAVVTEITLIKVALLSQNWILSKDVSSPKNIKLDTQESVNIFMKIDRKASKISNYSEMSFISTKQMNQQSQYAYLDFAKRNDQSRINIFDNIESLDSYKKHDGTLILRWQAIITDSEGQKRMISGQNHIPVDVTTVEETLVEDCPAPNYSFERIPIDLQTEETDKLVKLNDKQITYNIVHPPVVCHNFDQSKLCIVPLNLHLHSVSETQIVVKICTIGTSSSSPMPHRPGLYYPFSSTQFRWIKTGSIVRTIEPFSSLNIQLSIAALCPGTYDLGSRIEVYCHQVDQLETAVLQSCRVQSSLIITGGNS</sequence>
<dbReference type="PANTHER" id="PTHR12975:SF6">
    <property type="entry name" value="TRAFFICKING PROTEIN PARTICLE COMPLEX SUBUNIT 8"/>
    <property type="match status" value="1"/>
</dbReference>
<feature type="domain" description="TPPC8 C-terminal Ig-like" evidence="1">
    <location>
        <begin position="1213"/>
        <end position="1321"/>
    </location>
</feature>